<reference evidence="4 5" key="1">
    <citation type="submission" date="2024-12" db="EMBL/GenBank/DDBJ databases">
        <title>The unique morphological basis and parallel evolutionary history of personate flowers in Penstemon.</title>
        <authorList>
            <person name="Depatie T.H."/>
            <person name="Wessinger C.A."/>
        </authorList>
    </citation>
    <scope>NUCLEOTIDE SEQUENCE [LARGE SCALE GENOMIC DNA]</scope>
    <source>
        <strain evidence="4">WTNN_2</strain>
        <tissue evidence="4">Leaf</tissue>
    </source>
</reference>
<accession>A0ABD3S8H1</accession>
<evidence type="ECO:0000256" key="3">
    <source>
        <dbReference type="SAM" id="SignalP"/>
    </source>
</evidence>
<comment type="caution">
    <text evidence="4">The sequence shown here is derived from an EMBL/GenBank/DDBJ whole genome shotgun (WGS) entry which is preliminary data.</text>
</comment>
<keyword evidence="5" id="KW-1185">Reference proteome</keyword>
<dbReference type="InterPro" id="IPR006969">
    <property type="entry name" value="Stig-like"/>
</dbReference>
<dbReference type="AlphaFoldDB" id="A0ABD3S8H1"/>
<evidence type="ECO:0000256" key="1">
    <source>
        <dbReference type="ARBA" id="ARBA00006010"/>
    </source>
</evidence>
<keyword evidence="2 3" id="KW-0732">Signal</keyword>
<proteinExistence type="inferred from homology"/>
<sequence>MKSTSHLFVLLFVSLSIILEVSKADLNDDTKLEKYVETISLRGLSRYLAQHKLQSNNTCDKFSRVCRQKGSAGPDCCKKKCVNVKTDHLNCGMCGYKCKYEEICCGGKCVNASFDRKNCGGCHHKCKKGDLCAYGMCSYG</sequence>
<evidence type="ECO:0000313" key="4">
    <source>
        <dbReference type="EMBL" id="KAL3820741.1"/>
    </source>
</evidence>
<protein>
    <recommendedName>
        <fullName evidence="6">Stigma-specific STIG1-like protein 1</fullName>
    </recommendedName>
</protein>
<evidence type="ECO:0008006" key="6">
    <source>
        <dbReference type="Google" id="ProtNLM"/>
    </source>
</evidence>
<name>A0ABD3S8H1_9LAMI</name>
<dbReference type="Pfam" id="PF04885">
    <property type="entry name" value="Stig1"/>
    <property type="match status" value="1"/>
</dbReference>
<dbReference type="Proteomes" id="UP001634393">
    <property type="component" value="Unassembled WGS sequence"/>
</dbReference>
<dbReference type="PANTHER" id="PTHR33227">
    <property type="entry name" value="STIGMA-SPECIFIC STIG1-LIKE PROTEIN 3"/>
    <property type="match status" value="1"/>
</dbReference>
<dbReference type="EMBL" id="JBJXBP010000007">
    <property type="protein sequence ID" value="KAL3820741.1"/>
    <property type="molecule type" value="Genomic_DNA"/>
</dbReference>
<feature type="signal peptide" evidence="3">
    <location>
        <begin position="1"/>
        <end position="24"/>
    </location>
</feature>
<organism evidence="4 5">
    <name type="scientific">Penstemon smallii</name>
    <dbReference type="NCBI Taxonomy" id="265156"/>
    <lineage>
        <taxon>Eukaryota</taxon>
        <taxon>Viridiplantae</taxon>
        <taxon>Streptophyta</taxon>
        <taxon>Embryophyta</taxon>
        <taxon>Tracheophyta</taxon>
        <taxon>Spermatophyta</taxon>
        <taxon>Magnoliopsida</taxon>
        <taxon>eudicotyledons</taxon>
        <taxon>Gunneridae</taxon>
        <taxon>Pentapetalae</taxon>
        <taxon>asterids</taxon>
        <taxon>lamiids</taxon>
        <taxon>Lamiales</taxon>
        <taxon>Plantaginaceae</taxon>
        <taxon>Cheloneae</taxon>
        <taxon>Penstemon</taxon>
    </lineage>
</organism>
<evidence type="ECO:0000313" key="5">
    <source>
        <dbReference type="Proteomes" id="UP001634393"/>
    </source>
</evidence>
<dbReference type="PANTHER" id="PTHR33227:SF21">
    <property type="entry name" value="F12F1.21 PROTEIN"/>
    <property type="match status" value="1"/>
</dbReference>
<gene>
    <name evidence="4" type="ORF">ACJIZ3_006646</name>
</gene>
<evidence type="ECO:0000256" key="2">
    <source>
        <dbReference type="ARBA" id="ARBA00022729"/>
    </source>
</evidence>
<feature type="chain" id="PRO_5044888228" description="Stigma-specific STIG1-like protein 1" evidence="3">
    <location>
        <begin position="25"/>
        <end position="140"/>
    </location>
</feature>
<comment type="similarity">
    <text evidence="1">Belongs to the STIG1 family.</text>
</comment>